<feature type="signal peptide" evidence="3">
    <location>
        <begin position="1"/>
        <end position="31"/>
    </location>
</feature>
<feature type="compositionally biased region" description="Low complexity" evidence="1">
    <location>
        <begin position="333"/>
        <end position="353"/>
    </location>
</feature>
<feature type="transmembrane region" description="Helical" evidence="2">
    <location>
        <begin position="355"/>
        <end position="375"/>
    </location>
</feature>
<dbReference type="InterPro" id="IPR006311">
    <property type="entry name" value="TAT_signal"/>
</dbReference>
<keyword evidence="3" id="KW-0732">Signal</keyword>
<evidence type="ECO:0000313" key="6">
    <source>
        <dbReference type="Proteomes" id="UP001333996"/>
    </source>
</evidence>
<dbReference type="PANTHER" id="PTHR21581:SF33">
    <property type="entry name" value="D-ALANYL-D-ALANINE CARBOXYPEPTIDASE DACB"/>
    <property type="match status" value="1"/>
</dbReference>
<comment type="caution">
    <text evidence="5">The sequence shown here is derived from an EMBL/GenBank/DDBJ whole genome shotgun (WGS) entry which is preliminary data.</text>
</comment>
<evidence type="ECO:0000259" key="4">
    <source>
        <dbReference type="Pfam" id="PF00768"/>
    </source>
</evidence>
<feature type="domain" description="Peptidase S11 D-alanyl-D-alanine carboxypeptidase A N-terminal" evidence="4">
    <location>
        <begin position="60"/>
        <end position="288"/>
    </location>
</feature>
<name>A0ABU7FHM5_9ACTN</name>
<dbReference type="PROSITE" id="PS51318">
    <property type="entry name" value="TAT"/>
    <property type="match status" value="1"/>
</dbReference>
<dbReference type="SUPFAM" id="SSF56601">
    <property type="entry name" value="beta-lactamase/transpeptidase-like"/>
    <property type="match status" value="1"/>
</dbReference>
<feature type="region of interest" description="Disordered" evidence="1">
    <location>
        <begin position="327"/>
        <end position="353"/>
    </location>
</feature>
<dbReference type="PANTHER" id="PTHR21581">
    <property type="entry name" value="D-ALANYL-D-ALANINE CARBOXYPEPTIDASE"/>
    <property type="match status" value="1"/>
</dbReference>
<evidence type="ECO:0000256" key="3">
    <source>
        <dbReference type="SAM" id="SignalP"/>
    </source>
</evidence>
<dbReference type="GO" id="GO:0004180">
    <property type="term" value="F:carboxypeptidase activity"/>
    <property type="evidence" value="ECO:0007669"/>
    <property type="project" value="UniProtKB-KW"/>
</dbReference>
<dbReference type="InterPro" id="IPR001967">
    <property type="entry name" value="Peptidase_S11_N"/>
</dbReference>
<organism evidence="5 6">
    <name type="scientific">Streptomyces chiangmaiensis</name>
    <dbReference type="NCBI Taxonomy" id="766497"/>
    <lineage>
        <taxon>Bacteria</taxon>
        <taxon>Bacillati</taxon>
        <taxon>Actinomycetota</taxon>
        <taxon>Actinomycetes</taxon>
        <taxon>Kitasatosporales</taxon>
        <taxon>Streptomycetaceae</taxon>
        <taxon>Streptomyces</taxon>
    </lineage>
</organism>
<dbReference type="RefSeq" id="WP_329508095.1">
    <property type="nucleotide sequence ID" value="NZ_BAAAYZ010000154.1"/>
</dbReference>
<dbReference type="InterPro" id="IPR012338">
    <property type="entry name" value="Beta-lactam/transpept-like"/>
</dbReference>
<reference evidence="5" key="1">
    <citation type="submission" date="2024-01" db="EMBL/GenBank/DDBJ databases">
        <title>First draft genome sequence data of TA4-1, the type strain of Gram-positive actinobacterium Streptomyces chiangmaiensis.</title>
        <authorList>
            <person name="Yasawong M."/>
            <person name="Nantapong N."/>
        </authorList>
    </citation>
    <scope>NUCLEOTIDE SEQUENCE</scope>
    <source>
        <strain evidence="5">TA4-1</strain>
    </source>
</reference>
<evidence type="ECO:0000256" key="2">
    <source>
        <dbReference type="SAM" id="Phobius"/>
    </source>
</evidence>
<keyword evidence="5" id="KW-0378">Hydrolase</keyword>
<dbReference type="Gene3D" id="3.40.710.10">
    <property type="entry name" value="DD-peptidase/beta-lactamase superfamily"/>
    <property type="match status" value="1"/>
</dbReference>
<evidence type="ECO:0000313" key="5">
    <source>
        <dbReference type="EMBL" id="MED7823632.1"/>
    </source>
</evidence>
<protein>
    <submittedName>
        <fullName evidence="5">D-alanyl-D-alanine carboxypeptidase</fullName>
    </submittedName>
</protein>
<keyword evidence="5" id="KW-0121">Carboxypeptidase</keyword>
<proteinExistence type="predicted"/>
<dbReference type="Pfam" id="PF00768">
    <property type="entry name" value="Peptidase_S11"/>
    <property type="match status" value="1"/>
</dbReference>
<feature type="chain" id="PRO_5045530336" evidence="3">
    <location>
        <begin position="32"/>
        <end position="390"/>
    </location>
</feature>
<keyword evidence="2" id="KW-0472">Membrane</keyword>
<dbReference type="Proteomes" id="UP001333996">
    <property type="component" value="Unassembled WGS sequence"/>
</dbReference>
<dbReference type="EMBL" id="JAYWVC010000049">
    <property type="protein sequence ID" value="MED7823632.1"/>
    <property type="molecule type" value="Genomic_DNA"/>
</dbReference>
<keyword evidence="6" id="KW-1185">Reference proteome</keyword>
<accession>A0ABU7FHM5</accession>
<keyword evidence="2" id="KW-1133">Transmembrane helix</keyword>
<evidence type="ECO:0000256" key="1">
    <source>
        <dbReference type="SAM" id="MobiDB-lite"/>
    </source>
</evidence>
<gene>
    <name evidence="5" type="ORF">VXC91_16965</name>
</gene>
<keyword evidence="2" id="KW-0812">Transmembrane</keyword>
<sequence length="390" mass="40482">MRDSSPPSPRAARMSRRAVLGLSATVPLALAAPASALTTVGGERLGRSGVQVQGAADLPKRLTARSWIVADHHSGEVLAAYNAHRPLAPASTLKMLFADTMLTKFAPTQKYKVTEADLADIPAGSSLVGIKPGITYTVEQLWLGVFLRSGNDAVHVLSHMNGGIAKTVAEMQARAEDLQALDTHVVSPDGFDHKGQLSSAYDLTLFARHGLKNADFRGYCATRTSDFPTGGRKTFQIQNTDRLLTGAWGLGTYKGLIGVKNGYTSNAGNTFTGAATRGGRTLLATVMHPEPGGNGVYQETAALLDWGFASAGTARAVGALVTPLSAGGAKVTPSPAAPEAPSGAQAAGARGRSSWGTVGGAGGVMALLAGGAYALRGRRRRESTDQGRHR</sequence>
<keyword evidence="5" id="KW-0645">Protease</keyword>